<accession>A0ABS6FCX2</accession>
<keyword evidence="5 6" id="KW-0472">Membrane</keyword>
<feature type="transmembrane region" description="Helical" evidence="6">
    <location>
        <begin position="171"/>
        <end position="189"/>
    </location>
</feature>
<keyword evidence="3 6" id="KW-0812">Transmembrane</keyword>
<sequence length="450" mass="47757">MKQEKNVAGAAETKEVFNDYEFSPVPEEKKNTWKAQVFVWLGVGFCLTAFTLGGQIALGLGFWPTVAAVFIGGIILTLVGCLVGAIGVKSGLSSTVSSRFTFGTYGAIVFGIINALCNFGWFGYQCTFFGSSITSMFKLAAGIDVNLTVCIVIGGLLMMVTAIVGYKGIKVLSQFGVPLLFLLVIFGVAKTFTKVPASEIFSAAPVAPISFATAVSLMVGSFIVGVSIVQDFTRYSKTVKDSSIGVTLGFTIGYPAVVICGAIFACAFQSNDLTNTLIHVLGFGYVAAFIIVVATWTTNDNNLYQSVLGLTNACHGIIKLPRWITTAICGIIATIMGAIGMIDWLVPFLNILCVVVPPITGAMLADFYILKNADNYKFELMDKIPNVRSDTSIGAIFGCLVGLCMNEAPVGFGVPFMVQLSTVVPTALVAMACSVVVVILINKFSKKKAD</sequence>
<proteinExistence type="inferred from homology"/>
<evidence type="ECO:0000256" key="6">
    <source>
        <dbReference type="SAM" id="Phobius"/>
    </source>
</evidence>
<feature type="transmembrane region" description="Helical" evidence="6">
    <location>
        <begin position="348"/>
        <end position="370"/>
    </location>
</feature>
<dbReference type="EMBL" id="JAHLQN010000001">
    <property type="protein sequence ID" value="MBU5627174.1"/>
    <property type="molecule type" value="Genomic_DNA"/>
</dbReference>
<dbReference type="InterPro" id="IPR030191">
    <property type="entry name" value="CodB"/>
</dbReference>
<dbReference type="PANTHER" id="PTHR30569:SF0">
    <property type="entry name" value="CYTOSINE PERMEASE"/>
    <property type="match status" value="1"/>
</dbReference>
<evidence type="ECO:0000256" key="2">
    <source>
        <dbReference type="ARBA" id="ARBA00008974"/>
    </source>
</evidence>
<comment type="similarity">
    <text evidence="2">Belongs to the purine-cytosine permease (2.A.39) family.</text>
</comment>
<feature type="transmembrane region" description="Helical" evidence="6">
    <location>
        <begin position="416"/>
        <end position="441"/>
    </location>
</feature>
<keyword evidence="4 6" id="KW-1133">Transmembrane helix</keyword>
<keyword evidence="8" id="KW-1185">Reference proteome</keyword>
<evidence type="ECO:0000256" key="5">
    <source>
        <dbReference type="ARBA" id="ARBA00023136"/>
    </source>
</evidence>
<feature type="transmembrane region" description="Helical" evidence="6">
    <location>
        <begin position="209"/>
        <end position="232"/>
    </location>
</feature>
<comment type="subcellular location">
    <subcellularLocation>
        <location evidence="1">Membrane</location>
        <topology evidence="1">Multi-pass membrane protein</topology>
    </subcellularLocation>
</comment>
<organism evidence="7 8">
    <name type="scientific">Dysosmobacter acutus</name>
    <dbReference type="NCBI Taxonomy" id="2841504"/>
    <lineage>
        <taxon>Bacteria</taxon>
        <taxon>Bacillati</taxon>
        <taxon>Bacillota</taxon>
        <taxon>Clostridia</taxon>
        <taxon>Eubacteriales</taxon>
        <taxon>Oscillospiraceae</taxon>
        <taxon>Dysosmobacter</taxon>
    </lineage>
</organism>
<name>A0ABS6FCX2_9FIRM</name>
<comment type="caution">
    <text evidence="7">The sequence shown here is derived from an EMBL/GenBank/DDBJ whole genome shotgun (WGS) entry which is preliminary data.</text>
</comment>
<evidence type="ECO:0000256" key="4">
    <source>
        <dbReference type="ARBA" id="ARBA00022989"/>
    </source>
</evidence>
<dbReference type="InterPro" id="IPR001248">
    <property type="entry name" value="Pur-cyt_permease"/>
</dbReference>
<reference evidence="7 8" key="1">
    <citation type="submission" date="2021-06" db="EMBL/GenBank/DDBJ databases">
        <authorList>
            <person name="Sun Q."/>
            <person name="Li D."/>
        </authorList>
    </citation>
    <scope>NUCLEOTIDE SEQUENCE [LARGE SCALE GENOMIC DNA]</scope>
    <source>
        <strain evidence="7 8">MSJ-2</strain>
    </source>
</reference>
<dbReference type="RefSeq" id="WP_216632559.1">
    <property type="nucleotide sequence ID" value="NZ_JAHLQN010000001.1"/>
</dbReference>
<evidence type="ECO:0000256" key="3">
    <source>
        <dbReference type="ARBA" id="ARBA00022692"/>
    </source>
</evidence>
<feature type="transmembrane region" description="Helical" evidence="6">
    <location>
        <begin position="320"/>
        <end position="342"/>
    </location>
</feature>
<dbReference type="PANTHER" id="PTHR30569">
    <property type="entry name" value="CYTOSINE TRANSPORTER CODB"/>
    <property type="match status" value="1"/>
</dbReference>
<evidence type="ECO:0000313" key="8">
    <source>
        <dbReference type="Proteomes" id="UP000787672"/>
    </source>
</evidence>
<feature type="transmembrane region" description="Helical" evidence="6">
    <location>
        <begin position="100"/>
        <end position="123"/>
    </location>
</feature>
<protein>
    <submittedName>
        <fullName evidence="7">Cytosine permease</fullName>
    </submittedName>
</protein>
<evidence type="ECO:0000256" key="1">
    <source>
        <dbReference type="ARBA" id="ARBA00004141"/>
    </source>
</evidence>
<feature type="transmembrane region" description="Helical" evidence="6">
    <location>
        <begin position="66"/>
        <end position="88"/>
    </location>
</feature>
<feature type="transmembrane region" description="Helical" evidence="6">
    <location>
        <begin position="37"/>
        <end position="60"/>
    </location>
</feature>
<dbReference type="Proteomes" id="UP000787672">
    <property type="component" value="Unassembled WGS sequence"/>
</dbReference>
<dbReference type="CDD" id="cd11484">
    <property type="entry name" value="SLC-NCS1sbd_CobB-like"/>
    <property type="match status" value="1"/>
</dbReference>
<gene>
    <name evidence="7" type="ORF">KQI82_09670</name>
</gene>
<feature type="transmembrane region" description="Helical" evidence="6">
    <location>
        <begin position="391"/>
        <end position="410"/>
    </location>
</feature>
<evidence type="ECO:0000313" key="7">
    <source>
        <dbReference type="EMBL" id="MBU5627174.1"/>
    </source>
</evidence>
<feature type="transmembrane region" description="Helical" evidence="6">
    <location>
        <begin position="244"/>
        <end position="265"/>
    </location>
</feature>
<feature type="transmembrane region" description="Helical" evidence="6">
    <location>
        <begin position="277"/>
        <end position="299"/>
    </location>
</feature>
<feature type="transmembrane region" description="Helical" evidence="6">
    <location>
        <begin position="143"/>
        <end position="164"/>
    </location>
</feature>
<dbReference type="Pfam" id="PF02133">
    <property type="entry name" value="Transp_cyt_pur"/>
    <property type="match status" value="1"/>
</dbReference>